<protein>
    <submittedName>
        <fullName evidence="2">Flagellar transcriptional regulator FlhC</fullName>
    </submittedName>
</protein>
<dbReference type="EMBL" id="LT960614">
    <property type="protein sequence ID" value="SON54467.1"/>
    <property type="molecule type" value="Genomic_DNA"/>
</dbReference>
<dbReference type="AlphaFoldDB" id="A0A2C9D266"/>
<keyword evidence="2" id="KW-0966">Cell projection</keyword>
<reference evidence="3" key="1">
    <citation type="submission" date="2017-09" db="EMBL/GenBank/DDBJ databases">
        <title>Genome sequence of Nannocystis excedens DSM 71.</title>
        <authorList>
            <person name="Blom J."/>
        </authorList>
    </citation>
    <scope>NUCLEOTIDE SEQUENCE [LARGE SCALE GENOMIC DNA]</scope>
    <source>
        <strain evidence="3">type strain: E19</strain>
    </source>
</reference>
<organism evidence="2 3">
    <name type="scientific">Hartmannibacter diazotrophicus</name>
    <dbReference type="NCBI Taxonomy" id="1482074"/>
    <lineage>
        <taxon>Bacteria</taxon>
        <taxon>Pseudomonadati</taxon>
        <taxon>Pseudomonadota</taxon>
        <taxon>Alphaproteobacteria</taxon>
        <taxon>Hyphomicrobiales</taxon>
        <taxon>Pleomorphomonadaceae</taxon>
        <taxon>Hartmannibacter</taxon>
    </lineage>
</organism>
<keyword evidence="3" id="KW-1185">Reference proteome</keyword>
<dbReference type="KEGG" id="hdi:HDIA_0926"/>
<proteinExistence type="predicted"/>
<keyword evidence="2" id="KW-0969">Cilium</keyword>
<dbReference type="Proteomes" id="UP000223606">
    <property type="component" value="Chromosome 1"/>
</dbReference>
<sequence length="59" mass="6457">MGLFANVRLGRQFSMPPGPESPIPFSNGWFSVLAYRLSAATFCCLVWAAVALLVFYVSV</sequence>
<keyword evidence="1" id="KW-1133">Transmembrane helix</keyword>
<keyword evidence="1" id="KW-0472">Membrane</keyword>
<evidence type="ECO:0000313" key="2">
    <source>
        <dbReference type="EMBL" id="SON54467.1"/>
    </source>
</evidence>
<evidence type="ECO:0000313" key="3">
    <source>
        <dbReference type="Proteomes" id="UP000223606"/>
    </source>
</evidence>
<accession>A0A2C9D266</accession>
<gene>
    <name evidence="2" type="primary">FlhC</name>
    <name evidence="2" type="ORF">HDIA_0926</name>
</gene>
<name>A0A2C9D266_9HYPH</name>
<feature type="transmembrane region" description="Helical" evidence="1">
    <location>
        <begin position="33"/>
        <end position="57"/>
    </location>
</feature>
<evidence type="ECO:0000256" key="1">
    <source>
        <dbReference type="SAM" id="Phobius"/>
    </source>
</evidence>
<keyword evidence="2" id="KW-0282">Flagellum</keyword>
<keyword evidence="1" id="KW-0812">Transmembrane</keyword>